<dbReference type="RefSeq" id="WP_009763566.1">
    <property type="nucleotide sequence ID" value="NZ_CP141048.1"/>
</dbReference>
<organism evidence="11 12">
    <name type="scientific">Microvirga lotononidis</name>
    <dbReference type="NCBI Taxonomy" id="864069"/>
    <lineage>
        <taxon>Bacteria</taxon>
        <taxon>Pseudomonadati</taxon>
        <taxon>Pseudomonadota</taxon>
        <taxon>Alphaproteobacteria</taxon>
        <taxon>Hyphomicrobiales</taxon>
        <taxon>Methylobacteriaceae</taxon>
        <taxon>Microvirga</taxon>
    </lineage>
</organism>
<dbReference type="HOGENOM" id="CLU_000445_114_51_5"/>
<dbReference type="Pfam" id="PF00072">
    <property type="entry name" value="Response_reg"/>
    <property type="match status" value="1"/>
</dbReference>
<dbReference type="NCBIfam" id="TIGR00229">
    <property type="entry name" value="sensory_box"/>
    <property type="match status" value="1"/>
</dbReference>
<dbReference type="Pfam" id="PF08448">
    <property type="entry name" value="PAS_4"/>
    <property type="match status" value="2"/>
</dbReference>
<keyword evidence="4" id="KW-0808">Transferase</keyword>
<evidence type="ECO:0000259" key="10">
    <source>
        <dbReference type="PROSITE" id="PS50112"/>
    </source>
</evidence>
<dbReference type="InterPro" id="IPR003661">
    <property type="entry name" value="HisK_dim/P_dom"/>
</dbReference>
<dbReference type="InterPro" id="IPR003594">
    <property type="entry name" value="HATPase_dom"/>
</dbReference>
<dbReference type="PANTHER" id="PTHR43065">
    <property type="entry name" value="SENSOR HISTIDINE KINASE"/>
    <property type="match status" value="1"/>
</dbReference>
<evidence type="ECO:0000313" key="11">
    <source>
        <dbReference type="EMBL" id="EIM27516.1"/>
    </source>
</evidence>
<dbReference type="PRINTS" id="PR00344">
    <property type="entry name" value="BCTRLSENSOR"/>
</dbReference>
<feature type="domain" description="Response regulatory" evidence="9">
    <location>
        <begin position="859"/>
        <end position="971"/>
    </location>
</feature>
<dbReference type="InterPro" id="IPR036890">
    <property type="entry name" value="HATPase_C_sf"/>
</dbReference>
<dbReference type="Gene3D" id="1.10.287.130">
    <property type="match status" value="1"/>
</dbReference>
<dbReference type="OrthoDB" id="9796100at2"/>
<dbReference type="InterPro" id="IPR004358">
    <property type="entry name" value="Sig_transdc_His_kin-like_C"/>
</dbReference>
<dbReference type="eggNOG" id="COG2203">
    <property type="taxonomic scope" value="Bacteria"/>
</dbReference>
<dbReference type="SUPFAM" id="SSF52172">
    <property type="entry name" value="CheY-like"/>
    <property type="match status" value="1"/>
</dbReference>
<evidence type="ECO:0000313" key="12">
    <source>
        <dbReference type="Proteomes" id="UP000003947"/>
    </source>
</evidence>
<feature type="domain" description="PAS" evidence="10">
    <location>
        <begin position="475"/>
        <end position="545"/>
    </location>
</feature>
<dbReference type="SMART" id="SM00387">
    <property type="entry name" value="HATPase_c"/>
    <property type="match status" value="1"/>
</dbReference>
<dbReference type="SUPFAM" id="SSF55781">
    <property type="entry name" value="GAF domain-like"/>
    <property type="match status" value="1"/>
</dbReference>
<dbReference type="InterPro" id="IPR035965">
    <property type="entry name" value="PAS-like_dom_sf"/>
</dbReference>
<evidence type="ECO:0000256" key="5">
    <source>
        <dbReference type="ARBA" id="ARBA00022777"/>
    </source>
</evidence>
<dbReference type="Gene3D" id="3.30.450.40">
    <property type="match status" value="1"/>
</dbReference>
<evidence type="ECO:0000256" key="3">
    <source>
        <dbReference type="ARBA" id="ARBA00022553"/>
    </source>
</evidence>
<dbReference type="InterPro" id="IPR003018">
    <property type="entry name" value="GAF"/>
</dbReference>
<evidence type="ECO:0000256" key="2">
    <source>
        <dbReference type="ARBA" id="ARBA00012438"/>
    </source>
</evidence>
<proteinExistence type="predicted"/>
<evidence type="ECO:0000259" key="8">
    <source>
        <dbReference type="PROSITE" id="PS50109"/>
    </source>
</evidence>
<dbReference type="SMART" id="SM00091">
    <property type="entry name" value="PAS"/>
    <property type="match status" value="2"/>
</dbReference>
<dbReference type="eggNOG" id="COG0784">
    <property type="taxonomic scope" value="Bacteria"/>
</dbReference>
<dbReference type="PROSITE" id="PS50109">
    <property type="entry name" value="HIS_KIN"/>
    <property type="match status" value="1"/>
</dbReference>
<gene>
    <name evidence="11" type="ORF">MicloDRAFT_00040840</name>
</gene>
<dbReference type="SUPFAM" id="SSF47384">
    <property type="entry name" value="Homodimeric domain of signal transducing histidine kinase"/>
    <property type="match status" value="1"/>
</dbReference>
<dbReference type="Gene3D" id="3.40.50.2300">
    <property type="match status" value="1"/>
</dbReference>
<feature type="coiled-coil region" evidence="7">
    <location>
        <begin position="438"/>
        <end position="474"/>
    </location>
</feature>
<dbReference type="CDD" id="cd00130">
    <property type="entry name" value="PAS"/>
    <property type="match status" value="1"/>
</dbReference>
<dbReference type="InterPro" id="IPR001789">
    <property type="entry name" value="Sig_transdc_resp-reg_receiver"/>
</dbReference>
<keyword evidence="7" id="KW-0175">Coiled coil</keyword>
<evidence type="ECO:0000256" key="6">
    <source>
        <dbReference type="PROSITE-ProRule" id="PRU00169"/>
    </source>
</evidence>
<evidence type="ECO:0000256" key="1">
    <source>
        <dbReference type="ARBA" id="ARBA00000085"/>
    </source>
</evidence>
<dbReference type="PROSITE" id="PS50110">
    <property type="entry name" value="RESPONSE_REGULATORY"/>
    <property type="match status" value="1"/>
</dbReference>
<protein>
    <recommendedName>
        <fullName evidence="2">histidine kinase</fullName>
        <ecNumber evidence="2">2.7.13.3</ecNumber>
    </recommendedName>
</protein>
<dbReference type="PROSITE" id="PS50112">
    <property type="entry name" value="PAS"/>
    <property type="match status" value="1"/>
</dbReference>
<dbReference type="SMART" id="SM00388">
    <property type="entry name" value="HisKA"/>
    <property type="match status" value="1"/>
</dbReference>
<dbReference type="SUPFAM" id="SSF55785">
    <property type="entry name" value="PYP-like sensor domain (PAS domain)"/>
    <property type="match status" value="2"/>
</dbReference>
<dbReference type="PATRIC" id="fig|864069.3.peg.4422"/>
<dbReference type="InterPro" id="IPR001610">
    <property type="entry name" value="PAC"/>
</dbReference>
<comment type="catalytic activity">
    <reaction evidence="1">
        <text>ATP + protein L-histidine = ADP + protein N-phospho-L-histidine.</text>
        <dbReference type="EC" id="2.7.13.3"/>
    </reaction>
</comment>
<dbReference type="InterPro" id="IPR036097">
    <property type="entry name" value="HisK_dim/P_sf"/>
</dbReference>
<dbReference type="Proteomes" id="UP000003947">
    <property type="component" value="Unassembled WGS sequence"/>
</dbReference>
<evidence type="ECO:0000256" key="7">
    <source>
        <dbReference type="SAM" id="Coils"/>
    </source>
</evidence>
<dbReference type="SMART" id="SM00086">
    <property type="entry name" value="PAC"/>
    <property type="match status" value="3"/>
</dbReference>
<dbReference type="SMART" id="SM00448">
    <property type="entry name" value="REC"/>
    <property type="match status" value="1"/>
</dbReference>
<keyword evidence="3 6" id="KW-0597">Phosphoprotein</keyword>
<dbReference type="Pfam" id="PF02518">
    <property type="entry name" value="HATPase_c"/>
    <property type="match status" value="1"/>
</dbReference>
<evidence type="ECO:0000259" key="9">
    <source>
        <dbReference type="PROSITE" id="PS50110"/>
    </source>
</evidence>
<evidence type="ECO:0000256" key="4">
    <source>
        <dbReference type="ARBA" id="ARBA00022679"/>
    </source>
</evidence>
<name>I4YU74_9HYPH</name>
<keyword evidence="12" id="KW-1185">Reference proteome</keyword>
<dbReference type="InterPro" id="IPR029016">
    <property type="entry name" value="GAF-like_dom_sf"/>
</dbReference>
<accession>I4YU74</accession>
<reference evidence="11 12" key="1">
    <citation type="submission" date="2012-02" db="EMBL/GenBank/DDBJ databases">
        <title>Improved High-Quality Draft sequence of Microvirga sp. WSM3557.</title>
        <authorList>
            <consortium name="US DOE Joint Genome Institute"/>
            <person name="Lucas S."/>
            <person name="Han J."/>
            <person name="Lapidus A."/>
            <person name="Cheng J.-F."/>
            <person name="Goodwin L."/>
            <person name="Pitluck S."/>
            <person name="Peters L."/>
            <person name="Zhang X."/>
            <person name="Detter J.C."/>
            <person name="Han C."/>
            <person name="Tapia R."/>
            <person name="Land M."/>
            <person name="Hauser L."/>
            <person name="Kyrpides N."/>
            <person name="Ivanova N."/>
            <person name="Pagani I."/>
            <person name="Brau L."/>
            <person name="Yates R."/>
            <person name="O'Hara G."/>
            <person name="Rui T."/>
            <person name="Howieson J."/>
            <person name="Reeve W."/>
            <person name="Woyke T."/>
        </authorList>
    </citation>
    <scope>NUCLEOTIDE SEQUENCE [LARGE SCALE GENOMIC DNA]</scope>
    <source>
        <strain evidence="11 12">WSM3557</strain>
    </source>
</reference>
<dbReference type="InterPro" id="IPR013656">
    <property type="entry name" value="PAS_4"/>
</dbReference>
<feature type="domain" description="Histidine kinase" evidence="8">
    <location>
        <begin position="614"/>
        <end position="835"/>
    </location>
</feature>
<dbReference type="EMBL" id="JH660645">
    <property type="protein sequence ID" value="EIM27516.1"/>
    <property type="molecule type" value="Genomic_DNA"/>
</dbReference>
<feature type="modified residue" description="4-aspartylphosphate" evidence="6">
    <location>
        <position position="909"/>
    </location>
</feature>
<dbReference type="InterPro" id="IPR000014">
    <property type="entry name" value="PAS"/>
</dbReference>
<dbReference type="eggNOG" id="COG4191">
    <property type="taxonomic scope" value="Bacteria"/>
</dbReference>
<dbReference type="SUPFAM" id="SSF55874">
    <property type="entry name" value="ATPase domain of HSP90 chaperone/DNA topoisomerase II/histidine kinase"/>
    <property type="match status" value="1"/>
</dbReference>
<dbReference type="Pfam" id="PF01590">
    <property type="entry name" value="GAF"/>
    <property type="match status" value="1"/>
</dbReference>
<keyword evidence="5" id="KW-0418">Kinase</keyword>
<dbReference type="SMART" id="SM00065">
    <property type="entry name" value="GAF"/>
    <property type="match status" value="1"/>
</dbReference>
<dbReference type="STRING" id="864069.MicloDRAFT_00040840"/>
<dbReference type="GO" id="GO:0000155">
    <property type="term" value="F:phosphorelay sensor kinase activity"/>
    <property type="evidence" value="ECO:0007669"/>
    <property type="project" value="InterPro"/>
</dbReference>
<dbReference type="InterPro" id="IPR005467">
    <property type="entry name" value="His_kinase_dom"/>
</dbReference>
<dbReference type="EC" id="2.7.13.3" evidence="2"/>
<dbReference type="AlphaFoldDB" id="I4YU74"/>
<dbReference type="CDD" id="cd00082">
    <property type="entry name" value="HisKA"/>
    <property type="match status" value="1"/>
</dbReference>
<dbReference type="Pfam" id="PF00512">
    <property type="entry name" value="HisKA"/>
    <property type="match status" value="1"/>
</dbReference>
<sequence>MDSEPVFPASPGFLSGGGEMGALIRSHDWAATPLGPPATWPQALKTAVSLMLLARQPAYVAWGPEQISLYNDGYIPILGTKHPSGLGQPAPILWAEVWDTLGPINAAVLAGEAQWFEDMPFALAGRDRDMSWFSYSYTPLRGDDDRIIGIFCVAQETTAKVLAGRRIQAERERLTRMYEQAPGFVALLEGPEHRFGLANPAYLQVVGRRDIIGKTISEALPEAVEQGYADLLNEVYGSGRALRLAAAKYTIQPRQGELATERYVDFVYQPLTDADGAVTGIFVEGYDVTDRVRAETHRRALVELGDRIRDIADPDELSFAAAEILGRTLEVSRAGYGTVDKAAETITIARDWNAPGIESIAGVLHFRQYGSYIEDLKRGETAVIADADRDPRTAGTADMLKGISAQAFINMPVTERGNLVALLFLNHATAREWREDELALVREVAERTRTAVARLEAEQELQALAASLEQQVLERSAEYDRVWRNSRDLLVIVGADGIFRAVNPAWTTILGHEPDEVVGRSFLEFIWPEDAALTQDGLDEAAAAHDLTNFENRYRHKDGTPRWISWHTSVEGDLVYAYGRHITAEKEAAAALAQAQDALRQSQKLEAVGQLTGGVAHDFNNLLTIIKSSTDLLRKPGLPDERRRRYVDAISDTVDRAARLTGQLLAFARRQALKPEVFDASDRIRAITDMLRTVVGSRIRIVLEMVSEHCLIEADMSQFETALVNMVVNARDAMNGEGTLTVRVDEASGVPAIRGHRSGTGPFVAVSLTDTGSGIAPDELARIFEPFFTTKEVGKGTGLGLSQVYGFAKQSGGDVAVESEVGRGTTFTLYLPRIDETVVARGARNVRSGSAPEEGRGRRVLLVEDNVEVGRFSTQVLQDLGYETTWAANAAEALVLLQSTDDFDVVFSDVVMPGMSGIELGQEIRRCHPGLPIVLTSGYSHVLAEKGRHGFELLQKPYAAEELSRILRRLTGGRHSSR</sequence>
<dbReference type="Gene3D" id="3.30.565.10">
    <property type="entry name" value="Histidine kinase-like ATPase, C-terminal domain"/>
    <property type="match status" value="1"/>
</dbReference>
<dbReference type="InterPro" id="IPR011006">
    <property type="entry name" value="CheY-like_superfamily"/>
</dbReference>
<dbReference type="Gene3D" id="3.30.450.20">
    <property type="entry name" value="PAS domain"/>
    <property type="match status" value="3"/>
</dbReference>
<dbReference type="PANTHER" id="PTHR43065:SF49">
    <property type="entry name" value="HISTIDINE KINASE"/>
    <property type="match status" value="1"/>
</dbReference>